<dbReference type="PROSITE" id="PS51885">
    <property type="entry name" value="NEPRILYSIN"/>
    <property type="match status" value="1"/>
</dbReference>
<accession>A0AAN8G4L3</accession>
<name>A0AAN8G4L3_TRICO</name>
<sequence>MFALVMLDHESTMLDRYRLVPLPYVQFPVFDESFPRSFVYGTIGFTIGHEISHSLDVNGRKRDANGEKREWWKKKWTEEYDKRALCYKELYDIVKIPNLDVSLNGTLTLAENIADNEGIKIAYRAYKKYAAKLKDAAKSDIVDGFTQDQLFFLGFSQKYCRKTAEFTLYEQNLRDVHAPSEFRIDMVSKNFPPFANAFHCSPKLTFFLRSRNMLYEVESDYNYIGKEKTVSSWLPGRYTSASAGVSAKPEEVQSLPLDKEG</sequence>
<evidence type="ECO:0000256" key="1">
    <source>
        <dbReference type="SAM" id="MobiDB-lite"/>
    </source>
</evidence>
<reference evidence="3 4" key="1">
    <citation type="submission" date="2019-10" db="EMBL/GenBank/DDBJ databases">
        <title>Assembly and Annotation for the nematode Trichostrongylus colubriformis.</title>
        <authorList>
            <person name="Martin J."/>
        </authorList>
    </citation>
    <scope>NUCLEOTIDE SEQUENCE [LARGE SCALE GENOMIC DNA]</scope>
    <source>
        <strain evidence="3">G859</strain>
        <tissue evidence="3">Whole worm</tissue>
    </source>
</reference>
<dbReference type="Gene3D" id="3.40.390.10">
    <property type="entry name" value="Collagenase (Catalytic Domain)"/>
    <property type="match status" value="1"/>
</dbReference>
<evidence type="ECO:0000313" key="3">
    <source>
        <dbReference type="EMBL" id="KAK5976628.1"/>
    </source>
</evidence>
<dbReference type="PRINTS" id="PR00786">
    <property type="entry name" value="NEPRILYSIN"/>
</dbReference>
<dbReference type="PANTHER" id="PTHR11733:SF237">
    <property type="entry name" value="NEPRILYSIN-LIKE 4"/>
    <property type="match status" value="1"/>
</dbReference>
<dbReference type="Pfam" id="PF01431">
    <property type="entry name" value="Peptidase_M13"/>
    <property type="match status" value="1"/>
</dbReference>
<organism evidence="3 4">
    <name type="scientific">Trichostrongylus colubriformis</name>
    <name type="common">Black scour worm</name>
    <dbReference type="NCBI Taxonomy" id="6319"/>
    <lineage>
        <taxon>Eukaryota</taxon>
        <taxon>Metazoa</taxon>
        <taxon>Ecdysozoa</taxon>
        <taxon>Nematoda</taxon>
        <taxon>Chromadorea</taxon>
        <taxon>Rhabditida</taxon>
        <taxon>Rhabditina</taxon>
        <taxon>Rhabditomorpha</taxon>
        <taxon>Strongyloidea</taxon>
        <taxon>Trichostrongylidae</taxon>
        <taxon>Trichostrongylus</taxon>
    </lineage>
</organism>
<feature type="region of interest" description="Disordered" evidence="1">
    <location>
        <begin position="240"/>
        <end position="261"/>
    </location>
</feature>
<keyword evidence="4" id="KW-1185">Reference proteome</keyword>
<dbReference type="Proteomes" id="UP001331761">
    <property type="component" value="Unassembled WGS sequence"/>
</dbReference>
<dbReference type="InterPro" id="IPR000718">
    <property type="entry name" value="Peptidase_M13"/>
</dbReference>
<dbReference type="GO" id="GO:0016485">
    <property type="term" value="P:protein processing"/>
    <property type="evidence" value="ECO:0007669"/>
    <property type="project" value="TreeGrafter"/>
</dbReference>
<protein>
    <recommendedName>
        <fullName evidence="2">Peptidase M13 C-terminal domain-containing protein</fullName>
    </recommendedName>
</protein>
<dbReference type="SUPFAM" id="SSF55486">
    <property type="entry name" value="Metalloproteases ('zincins'), catalytic domain"/>
    <property type="match status" value="1"/>
</dbReference>
<dbReference type="AlphaFoldDB" id="A0AAN8G4L3"/>
<proteinExistence type="predicted"/>
<dbReference type="GO" id="GO:0005886">
    <property type="term" value="C:plasma membrane"/>
    <property type="evidence" value="ECO:0007669"/>
    <property type="project" value="TreeGrafter"/>
</dbReference>
<dbReference type="InterPro" id="IPR018497">
    <property type="entry name" value="Peptidase_M13_C"/>
</dbReference>
<evidence type="ECO:0000259" key="2">
    <source>
        <dbReference type="Pfam" id="PF01431"/>
    </source>
</evidence>
<gene>
    <name evidence="3" type="ORF">GCK32_001200</name>
</gene>
<dbReference type="PANTHER" id="PTHR11733">
    <property type="entry name" value="ZINC METALLOPROTEASE FAMILY M13 NEPRILYSIN-RELATED"/>
    <property type="match status" value="1"/>
</dbReference>
<evidence type="ECO:0000313" key="4">
    <source>
        <dbReference type="Proteomes" id="UP001331761"/>
    </source>
</evidence>
<feature type="domain" description="Peptidase M13 C-terminal" evidence="2">
    <location>
        <begin position="20"/>
        <end position="208"/>
    </location>
</feature>
<comment type="caution">
    <text evidence="3">The sequence shown here is derived from an EMBL/GenBank/DDBJ whole genome shotgun (WGS) entry which is preliminary data.</text>
</comment>
<dbReference type="GO" id="GO:0004222">
    <property type="term" value="F:metalloendopeptidase activity"/>
    <property type="evidence" value="ECO:0007669"/>
    <property type="project" value="InterPro"/>
</dbReference>
<dbReference type="EMBL" id="WIXE01011609">
    <property type="protein sequence ID" value="KAK5976628.1"/>
    <property type="molecule type" value="Genomic_DNA"/>
</dbReference>
<dbReference type="InterPro" id="IPR024079">
    <property type="entry name" value="MetalloPept_cat_dom_sf"/>
</dbReference>